<evidence type="ECO:0000313" key="4">
    <source>
        <dbReference type="Proteomes" id="UP001596036"/>
    </source>
</evidence>
<dbReference type="PANTHER" id="PTHR43135">
    <property type="entry name" value="ALPHA-D-RIBOSE 1-METHYLPHOSPHONATE 5-TRIPHOSPHATE DIPHOSPHATASE"/>
    <property type="match status" value="1"/>
</dbReference>
<evidence type="ECO:0000256" key="1">
    <source>
        <dbReference type="SAM" id="SignalP"/>
    </source>
</evidence>
<comment type="caution">
    <text evidence="3">The sequence shown here is derived from an EMBL/GenBank/DDBJ whole genome shotgun (WGS) entry which is preliminary data.</text>
</comment>
<proteinExistence type="predicted"/>
<dbReference type="Gene3D" id="2.30.40.10">
    <property type="entry name" value="Urease, subunit C, domain 1"/>
    <property type="match status" value="1"/>
</dbReference>
<dbReference type="InterPro" id="IPR051781">
    <property type="entry name" value="Metallo-dep_Hydrolase"/>
</dbReference>
<dbReference type="Pfam" id="PF01979">
    <property type="entry name" value="Amidohydro_1"/>
    <property type="match status" value="1"/>
</dbReference>
<dbReference type="InterPro" id="IPR032466">
    <property type="entry name" value="Metal_Hydrolase"/>
</dbReference>
<dbReference type="RefSeq" id="WP_386755895.1">
    <property type="nucleotide sequence ID" value="NZ_JBHSNM010000007.1"/>
</dbReference>
<gene>
    <name evidence="3" type="ORF">ACFPN1_14605</name>
</gene>
<sequence length="431" mass="46394">MPALRHLTLSLLCLLPVGAAHALDHGNAIVTAARLLDVRSGRMLHDVTVQVEDGHITQVLEGRDNGIVSTDTPRYDLGDMTLLPGLIDMHVHLDSDPSYGGYTGLQYGDRFWSMLAVPHALKTLQAGFTTVRNVGSDAWNDVGLRQAIDEGKVVGPRLVTATYAIGATGGHCDSTFFPPSMDEKAPFNVDSPDEGRKAVRTLRKYGAQVIKICATGGVFSHGDEPGAQQLTLDEMKAIVDEAHMASMKVAAHAHGAAGIRDAIRAGVDTIEHASLIDDEGIKLAKQRGAWLSMDIYNTEYTQSEGKKNGVLEDNLRKDREIADVQRENFRKAHAAGAKMIFGTDAGVYPHGDNGRQFRWMVKYGMTPTEAIQAATVNAAQALDRNDRGAIEAGRLADLIAVPGDPTQDVTLLEAVPFVMKGGDVVKDARGE</sequence>
<accession>A0ABW0SQ85</accession>
<protein>
    <submittedName>
        <fullName evidence="3">Amidohydrolase family protein</fullName>
    </submittedName>
</protein>
<feature type="domain" description="Amidohydrolase-related" evidence="2">
    <location>
        <begin position="81"/>
        <end position="425"/>
    </location>
</feature>
<name>A0ABW0SQ85_9GAMM</name>
<dbReference type="InterPro" id="IPR057744">
    <property type="entry name" value="OTAase-like"/>
</dbReference>
<dbReference type="Gene3D" id="3.20.20.140">
    <property type="entry name" value="Metal-dependent hydrolases"/>
    <property type="match status" value="1"/>
</dbReference>
<dbReference type="EMBL" id="JBHSNM010000007">
    <property type="protein sequence ID" value="MFC5571292.1"/>
    <property type="molecule type" value="Genomic_DNA"/>
</dbReference>
<dbReference type="PANTHER" id="PTHR43135:SF3">
    <property type="entry name" value="ALPHA-D-RIBOSE 1-METHYLPHOSPHONATE 5-TRIPHOSPHATE DIPHOSPHATASE"/>
    <property type="match status" value="1"/>
</dbReference>
<dbReference type="SUPFAM" id="SSF51338">
    <property type="entry name" value="Composite domain of metallo-dependent hydrolases"/>
    <property type="match status" value="1"/>
</dbReference>
<feature type="signal peptide" evidence="1">
    <location>
        <begin position="1"/>
        <end position="22"/>
    </location>
</feature>
<keyword evidence="1" id="KW-0732">Signal</keyword>
<dbReference type="CDD" id="cd01299">
    <property type="entry name" value="Met_dep_hydrolase_A"/>
    <property type="match status" value="1"/>
</dbReference>
<dbReference type="Proteomes" id="UP001596036">
    <property type="component" value="Unassembled WGS sequence"/>
</dbReference>
<feature type="chain" id="PRO_5046242514" evidence="1">
    <location>
        <begin position="23"/>
        <end position="431"/>
    </location>
</feature>
<dbReference type="SUPFAM" id="SSF51556">
    <property type="entry name" value="Metallo-dependent hydrolases"/>
    <property type="match status" value="1"/>
</dbReference>
<organism evidence="3 4">
    <name type="scientific">Lysobacter yangpyeongensis</name>
    <dbReference type="NCBI Taxonomy" id="346182"/>
    <lineage>
        <taxon>Bacteria</taxon>
        <taxon>Pseudomonadati</taxon>
        <taxon>Pseudomonadota</taxon>
        <taxon>Gammaproteobacteria</taxon>
        <taxon>Lysobacterales</taxon>
        <taxon>Lysobacteraceae</taxon>
        <taxon>Lysobacter</taxon>
    </lineage>
</organism>
<keyword evidence="4" id="KW-1185">Reference proteome</keyword>
<evidence type="ECO:0000313" key="3">
    <source>
        <dbReference type="EMBL" id="MFC5571292.1"/>
    </source>
</evidence>
<evidence type="ECO:0000259" key="2">
    <source>
        <dbReference type="Pfam" id="PF01979"/>
    </source>
</evidence>
<reference evidence="4" key="1">
    <citation type="journal article" date="2019" name="Int. J. Syst. Evol. Microbiol.">
        <title>The Global Catalogue of Microorganisms (GCM) 10K type strain sequencing project: providing services to taxonomists for standard genome sequencing and annotation.</title>
        <authorList>
            <consortium name="The Broad Institute Genomics Platform"/>
            <consortium name="The Broad Institute Genome Sequencing Center for Infectious Disease"/>
            <person name="Wu L."/>
            <person name="Ma J."/>
        </authorList>
    </citation>
    <scope>NUCLEOTIDE SEQUENCE [LARGE SCALE GENOMIC DNA]</scope>
    <source>
        <strain evidence="4">KACC 11407</strain>
    </source>
</reference>
<dbReference type="InterPro" id="IPR006680">
    <property type="entry name" value="Amidohydro-rel"/>
</dbReference>
<dbReference type="InterPro" id="IPR011059">
    <property type="entry name" value="Metal-dep_hydrolase_composite"/>
</dbReference>